<reference evidence="2" key="1">
    <citation type="journal article" date="2014" name="Science">
        <title>Ancient hybridizations among the ancestral genomes of bread wheat.</title>
        <authorList>
            <consortium name="International Wheat Genome Sequencing Consortium,"/>
            <person name="Marcussen T."/>
            <person name="Sandve S.R."/>
            <person name="Heier L."/>
            <person name="Spannagl M."/>
            <person name="Pfeifer M."/>
            <person name="Jakobsen K.S."/>
            <person name="Wulff B.B."/>
            <person name="Steuernagel B."/>
            <person name="Mayer K.F."/>
            <person name="Olsen O.A."/>
        </authorList>
    </citation>
    <scope>NUCLEOTIDE SEQUENCE [LARGE SCALE GENOMIC DNA]</scope>
    <source>
        <strain evidence="2">cv. AL8/78</strain>
    </source>
</reference>
<proteinExistence type="predicted"/>
<reference evidence="1" key="3">
    <citation type="journal article" date="2017" name="Nature">
        <title>Genome sequence of the progenitor of the wheat D genome Aegilops tauschii.</title>
        <authorList>
            <person name="Luo M.C."/>
            <person name="Gu Y.Q."/>
            <person name="Puiu D."/>
            <person name="Wang H."/>
            <person name="Twardziok S.O."/>
            <person name="Deal K.R."/>
            <person name="Huo N."/>
            <person name="Zhu T."/>
            <person name="Wang L."/>
            <person name="Wang Y."/>
            <person name="McGuire P.E."/>
            <person name="Liu S."/>
            <person name="Long H."/>
            <person name="Ramasamy R.K."/>
            <person name="Rodriguez J.C."/>
            <person name="Van S.L."/>
            <person name="Yuan L."/>
            <person name="Wang Z."/>
            <person name="Xia Z."/>
            <person name="Xiao L."/>
            <person name="Anderson O.D."/>
            <person name="Ouyang S."/>
            <person name="Liang Y."/>
            <person name="Zimin A.V."/>
            <person name="Pertea G."/>
            <person name="Qi P."/>
            <person name="Bennetzen J.L."/>
            <person name="Dai X."/>
            <person name="Dawson M.W."/>
            <person name="Muller H.G."/>
            <person name="Kugler K."/>
            <person name="Rivarola-Duarte L."/>
            <person name="Spannagl M."/>
            <person name="Mayer K.F.X."/>
            <person name="Lu F.H."/>
            <person name="Bevan M.W."/>
            <person name="Leroy P."/>
            <person name="Li P."/>
            <person name="You F.M."/>
            <person name="Sun Q."/>
            <person name="Liu Z."/>
            <person name="Lyons E."/>
            <person name="Wicker T."/>
            <person name="Salzberg S.L."/>
            <person name="Devos K.M."/>
            <person name="Dvorak J."/>
        </authorList>
    </citation>
    <scope>NUCLEOTIDE SEQUENCE [LARGE SCALE GENOMIC DNA]</scope>
    <source>
        <strain evidence="1">cv. AL8/78</strain>
    </source>
</reference>
<reference evidence="1" key="5">
    <citation type="journal article" date="2021" name="G3 (Bethesda)">
        <title>Aegilops tauschii genome assembly Aet v5.0 features greater sequence contiguity and improved annotation.</title>
        <authorList>
            <person name="Wang L."/>
            <person name="Zhu T."/>
            <person name="Rodriguez J.C."/>
            <person name="Deal K.R."/>
            <person name="Dubcovsky J."/>
            <person name="McGuire P.E."/>
            <person name="Lux T."/>
            <person name="Spannagl M."/>
            <person name="Mayer K.F.X."/>
            <person name="Baldrich P."/>
            <person name="Meyers B.C."/>
            <person name="Huo N."/>
            <person name="Gu Y.Q."/>
            <person name="Zhou H."/>
            <person name="Devos K.M."/>
            <person name="Bennetzen J.L."/>
            <person name="Unver T."/>
            <person name="Budak H."/>
            <person name="Gulick P.J."/>
            <person name="Galiba G."/>
            <person name="Kalapos B."/>
            <person name="Nelson D.R."/>
            <person name="Li P."/>
            <person name="You F.M."/>
            <person name="Luo M.C."/>
            <person name="Dvorak J."/>
        </authorList>
    </citation>
    <scope>NUCLEOTIDE SEQUENCE [LARGE SCALE GENOMIC DNA]</scope>
    <source>
        <strain evidence="1">cv. AL8/78</strain>
    </source>
</reference>
<evidence type="ECO:0000313" key="2">
    <source>
        <dbReference type="Proteomes" id="UP000015105"/>
    </source>
</evidence>
<sequence>RGADRGGRDGHHSRIGSKSWGICARINDVTTHAGDVCVRSQGYKGRSSFTAFLLPVPASARINKSTAVMVTFRLLTWMLHLGPSSIGHCPCQAMGEHACHGGRRRHKGSSCNCRSACMHVPRLSSTPLAACTATRHRWRCPGQIGSGAAPGFDPPLYLSPWAIWIGRPSGSLPCRAFDQWHLDICFFIFFADTLSVKKK</sequence>
<protein>
    <submittedName>
        <fullName evidence="1">Uncharacterized protein</fullName>
    </submittedName>
</protein>
<reference evidence="2" key="2">
    <citation type="journal article" date="2017" name="Nat. Plants">
        <title>The Aegilops tauschii genome reveals multiple impacts of transposons.</title>
        <authorList>
            <person name="Zhao G."/>
            <person name="Zou C."/>
            <person name="Li K."/>
            <person name="Wang K."/>
            <person name="Li T."/>
            <person name="Gao L."/>
            <person name="Zhang X."/>
            <person name="Wang H."/>
            <person name="Yang Z."/>
            <person name="Liu X."/>
            <person name="Jiang W."/>
            <person name="Mao L."/>
            <person name="Kong X."/>
            <person name="Jiao Y."/>
            <person name="Jia J."/>
        </authorList>
    </citation>
    <scope>NUCLEOTIDE SEQUENCE [LARGE SCALE GENOMIC DNA]</scope>
    <source>
        <strain evidence="2">cv. AL8/78</strain>
    </source>
</reference>
<dbReference type="Proteomes" id="UP000015105">
    <property type="component" value="Chromosome 3D"/>
</dbReference>
<reference evidence="1" key="4">
    <citation type="submission" date="2019-03" db="UniProtKB">
        <authorList>
            <consortium name="EnsemblPlants"/>
        </authorList>
    </citation>
    <scope>IDENTIFICATION</scope>
</reference>
<accession>A0A453G3J7</accession>
<keyword evidence="2" id="KW-1185">Reference proteome</keyword>
<evidence type="ECO:0000313" key="1">
    <source>
        <dbReference type="EnsemblPlants" id="AET3Gv20876800.1"/>
    </source>
</evidence>
<name>A0A453G3J7_AEGTS</name>
<dbReference type="AlphaFoldDB" id="A0A453G3J7"/>
<dbReference type="EnsemblPlants" id="AET3Gv20876800.1">
    <property type="protein sequence ID" value="AET3Gv20876800.1"/>
    <property type="gene ID" value="AET3Gv20876800"/>
</dbReference>
<organism evidence="1 2">
    <name type="scientific">Aegilops tauschii subsp. strangulata</name>
    <name type="common">Goatgrass</name>
    <dbReference type="NCBI Taxonomy" id="200361"/>
    <lineage>
        <taxon>Eukaryota</taxon>
        <taxon>Viridiplantae</taxon>
        <taxon>Streptophyta</taxon>
        <taxon>Embryophyta</taxon>
        <taxon>Tracheophyta</taxon>
        <taxon>Spermatophyta</taxon>
        <taxon>Magnoliopsida</taxon>
        <taxon>Liliopsida</taxon>
        <taxon>Poales</taxon>
        <taxon>Poaceae</taxon>
        <taxon>BOP clade</taxon>
        <taxon>Pooideae</taxon>
        <taxon>Triticodae</taxon>
        <taxon>Triticeae</taxon>
        <taxon>Triticinae</taxon>
        <taxon>Aegilops</taxon>
    </lineage>
</organism>
<dbReference type="Gramene" id="AET3Gv20876800.1">
    <property type="protein sequence ID" value="AET3Gv20876800.1"/>
    <property type="gene ID" value="AET3Gv20876800"/>
</dbReference>